<evidence type="ECO:0000313" key="5">
    <source>
        <dbReference type="Proteomes" id="UP001431572"/>
    </source>
</evidence>
<keyword evidence="5" id="KW-1185">Reference proteome</keyword>
<dbReference type="InterPro" id="IPR010359">
    <property type="entry name" value="IrrE_HExxH"/>
</dbReference>
<proteinExistence type="predicted"/>
<evidence type="ECO:0000259" key="1">
    <source>
        <dbReference type="Pfam" id="PF06114"/>
    </source>
</evidence>
<organism evidence="2 4">
    <name type="scientific">Candidatus Chlorohelix allophototropha</name>
    <dbReference type="NCBI Taxonomy" id="3003348"/>
    <lineage>
        <taxon>Bacteria</taxon>
        <taxon>Bacillati</taxon>
        <taxon>Chloroflexota</taxon>
        <taxon>Chloroflexia</taxon>
        <taxon>Candidatus Chloroheliales</taxon>
        <taxon>Candidatus Chloroheliaceae</taxon>
        <taxon>Candidatus Chlorohelix</taxon>
    </lineage>
</organism>
<dbReference type="EMBL" id="JACATZ010000003">
    <property type="protein sequence ID" value="NWJ48344.1"/>
    <property type="molecule type" value="Genomic_DNA"/>
</dbReference>
<dbReference type="Proteomes" id="UP001431572">
    <property type="component" value="Chromosome 2"/>
</dbReference>
<dbReference type="RefSeq" id="WP_341470182.1">
    <property type="nucleotide sequence ID" value="NZ_CP128400.1"/>
</dbReference>
<evidence type="ECO:0000313" key="4">
    <source>
        <dbReference type="Proteomes" id="UP000521676"/>
    </source>
</evidence>
<reference evidence="3" key="2">
    <citation type="journal article" date="2024" name="Nature">
        <title>Anoxygenic phototroph of the Chloroflexota uses a type I reaction centre.</title>
        <authorList>
            <person name="Tsuji J.M."/>
            <person name="Shaw N.A."/>
            <person name="Nagashima S."/>
            <person name="Venkiteswaran J.J."/>
            <person name="Schiff S.L."/>
            <person name="Watanabe T."/>
            <person name="Fukui M."/>
            <person name="Hanada S."/>
            <person name="Tank M."/>
            <person name="Neufeld J.D."/>
        </authorList>
    </citation>
    <scope>NUCLEOTIDE SEQUENCE</scope>
    <source>
        <strain evidence="3">L227-S17</strain>
    </source>
</reference>
<dbReference type="Pfam" id="PF06114">
    <property type="entry name" value="Peptidase_M78"/>
    <property type="match status" value="1"/>
</dbReference>
<evidence type="ECO:0000313" key="2">
    <source>
        <dbReference type="EMBL" id="NWJ48344.1"/>
    </source>
</evidence>
<dbReference type="Gene3D" id="1.10.10.2910">
    <property type="match status" value="1"/>
</dbReference>
<accession>A0A8T7M8G3</accession>
<sequence length="165" mass="19076">MQWFDSFNPQFPTEKAARLSLNLIEHFELHREPTEAIDTSPLLNKFDLRFMELPESTCGFTLDVERKIIIALNHSLTTELTRYVAMHEVGHVACWHPNQLNACEEGRFVYNQLETEATTVAAYLLVPEAAVLRPVLPILKAIANHYAVPPELVRIRRHLYLKHDF</sequence>
<dbReference type="EMBL" id="CP128400">
    <property type="protein sequence ID" value="WJW68278.1"/>
    <property type="molecule type" value="Genomic_DNA"/>
</dbReference>
<protein>
    <submittedName>
        <fullName evidence="2">ImmA/IrrE family metallo-endopeptidase</fullName>
    </submittedName>
</protein>
<gene>
    <name evidence="2" type="ORF">HXX08_21010</name>
    <name evidence="3" type="ORF">OZ401_003885</name>
</gene>
<feature type="domain" description="IrrE N-terminal-like" evidence="1">
    <location>
        <begin position="65"/>
        <end position="156"/>
    </location>
</feature>
<dbReference type="AlphaFoldDB" id="A0A8T7M8G3"/>
<name>A0A8T7M8G3_9CHLR</name>
<reference evidence="2 4" key="1">
    <citation type="submission" date="2020-06" db="EMBL/GenBank/DDBJ databases">
        <title>Anoxygenic phototrophic Chloroflexota member uses a Type I reaction center.</title>
        <authorList>
            <person name="Tsuji J.M."/>
            <person name="Shaw N.A."/>
            <person name="Nagashima S."/>
            <person name="Venkiteswaran J."/>
            <person name="Schiff S.L."/>
            <person name="Hanada S."/>
            <person name="Tank M."/>
            <person name="Neufeld J.D."/>
        </authorList>
    </citation>
    <scope>NUCLEOTIDE SEQUENCE [LARGE SCALE GENOMIC DNA]</scope>
    <source>
        <strain evidence="2">L227-S17</strain>
    </source>
</reference>
<evidence type="ECO:0000313" key="3">
    <source>
        <dbReference type="EMBL" id="WJW68278.1"/>
    </source>
</evidence>
<dbReference type="Proteomes" id="UP000521676">
    <property type="component" value="Unassembled WGS sequence"/>
</dbReference>